<sequence>MEVIYEGNTPFQQMIRVILGKGRNNVCKEVYESKYKNKESSVKRCCGMKSGNAKKLPHLCNHRRVSFYELFHLQTKWI</sequence>
<keyword evidence="1" id="KW-1185">Reference proteome</keyword>
<organism evidence="1 2">
    <name type="scientific">Parascaris univalens</name>
    <name type="common">Nematode worm</name>
    <dbReference type="NCBI Taxonomy" id="6257"/>
    <lineage>
        <taxon>Eukaryota</taxon>
        <taxon>Metazoa</taxon>
        <taxon>Ecdysozoa</taxon>
        <taxon>Nematoda</taxon>
        <taxon>Chromadorea</taxon>
        <taxon>Rhabditida</taxon>
        <taxon>Spirurina</taxon>
        <taxon>Ascaridomorpha</taxon>
        <taxon>Ascaridoidea</taxon>
        <taxon>Ascarididae</taxon>
        <taxon>Parascaris</taxon>
    </lineage>
</organism>
<name>A0A915A1V6_PARUN</name>
<evidence type="ECO:0000313" key="1">
    <source>
        <dbReference type="Proteomes" id="UP000887569"/>
    </source>
</evidence>
<dbReference type="WBParaSite" id="PgE158_g001_t10">
    <property type="protein sequence ID" value="PgE158_g001_t10"/>
    <property type="gene ID" value="PgE158_g001"/>
</dbReference>
<reference evidence="2" key="1">
    <citation type="submission" date="2022-11" db="UniProtKB">
        <authorList>
            <consortium name="WormBaseParasite"/>
        </authorList>
    </citation>
    <scope>IDENTIFICATION</scope>
</reference>
<proteinExistence type="predicted"/>
<accession>A0A915A1V6</accession>
<dbReference type="Proteomes" id="UP000887569">
    <property type="component" value="Unplaced"/>
</dbReference>
<dbReference type="AlphaFoldDB" id="A0A915A1V6"/>
<evidence type="ECO:0000313" key="2">
    <source>
        <dbReference type="WBParaSite" id="PgE158_g001_t10"/>
    </source>
</evidence>
<protein>
    <submittedName>
        <fullName evidence="2">Mos1 transposase HTH domain-containing protein</fullName>
    </submittedName>
</protein>